<organism evidence="1 2">
    <name type="scientific">Entomophthora muscae</name>
    <dbReference type="NCBI Taxonomy" id="34485"/>
    <lineage>
        <taxon>Eukaryota</taxon>
        <taxon>Fungi</taxon>
        <taxon>Fungi incertae sedis</taxon>
        <taxon>Zoopagomycota</taxon>
        <taxon>Entomophthoromycotina</taxon>
        <taxon>Entomophthoromycetes</taxon>
        <taxon>Entomophthorales</taxon>
        <taxon>Entomophthoraceae</taxon>
        <taxon>Entomophthora</taxon>
    </lineage>
</organism>
<protein>
    <submittedName>
        <fullName evidence="1">Uncharacterized protein</fullName>
    </submittedName>
</protein>
<evidence type="ECO:0000313" key="2">
    <source>
        <dbReference type="Proteomes" id="UP001165960"/>
    </source>
</evidence>
<name>A0ACC2SJJ9_9FUNG</name>
<accession>A0ACC2SJJ9</accession>
<keyword evidence="2" id="KW-1185">Reference proteome</keyword>
<sequence length="189" mass="21450">MQFTLLLSLLSLCLASKFGTDLRAAKGSVCASSKVTVDKRFPKLKKCFQNSSLFFSTVHGVCRPECRNVTISASSYIVKKCRLGKPGKKFPVLANKHLSYSVWSDKQAVNIVCARSYHRNVCLSDFTQASFELKPRKDYRSPRKHCTKCNNRIFHKFKKNPYAIPSVYYQTVKDPADTLKRLGSVCGWH</sequence>
<dbReference type="Proteomes" id="UP001165960">
    <property type="component" value="Unassembled WGS sequence"/>
</dbReference>
<reference evidence="1" key="1">
    <citation type="submission" date="2022-04" db="EMBL/GenBank/DDBJ databases">
        <title>Genome of the entomopathogenic fungus Entomophthora muscae.</title>
        <authorList>
            <person name="Elya C."/>
            <person name="Lovett B.R."/>
            <person name="Lee E."/>
            <person name="Macias A.M."/>
            <person name="Hajek A.E."/>
            <person name="De Bivort B.L."/>
            <person name="Kasson M.T."/>
            <person name="De Fine Licht H.H."/>
            <person name="Stajich J.E."/>
        </authorList>
    </citation>
    <scope>NUCLEOTIDE SEQUENCE</scope>
    <source>
        <strain evidence="1">Berkeley</strain>
    </source>
</reference>
<proteinExistence type="predicted"/>
<evidence type="ECO:0000313" key="1">
    <source>
        <dbReference type="EMBL" id="KAJ9062515.1"/>
    </source>
</evidence>
<comment type="caution">
    <text evidence="1">The sequence shown here is derived from an EMBL/GenBank/DDBJ whole genome shotgun (WGS) entry which is preliminary data.</text>
</comment>
<dbReference type="EMBL" id="QTSX02005002">
    <property type="protein sequence ID" value="KAJ9062515.1"/>
    <property type="molecule type" value="Genomic_DNA"/>
</dbReference>
<gene>
    <name evidence="1" type="ORF">DSO57_1009862</name>
</gene>